<reference evidence="4 5" key="1">
    <citation type="journal article" date="2011" name="J. Bacteriol.">
        <title>Complete genome sequence of Burkholderia rhizoxinica, an endosymbiont of Rhizopus microsporus.</title>
        <authorList>
            <person name="Lackner G."/>
            <person name="Moebius N."/>
            <person name="Partida-Martinez L."/>
            <person name="Hertweck C."/>
        </authorList>
    </citation>
    <scope>NUCLEOTIDE SEQUENCE [LARGE SCALE GENOMIC DNA]</scope>
    <source>
        <strain evidence="5">DSM 19002 / CIP 109453 / HKI 454</strain>
    </source>
</reference>
<sequence length="317" mass="34963">MSIGLREGPQYTRSTALIQYPFPFLMKQSTPLPTPARDRTSVNDHSSDRRRSHARPATAAVRIAHSSHAPGGARTGRGQRRWVAKLRSLCHSAWRHALPTQCALCGNLSHDVLCDACDEIYWNEARLRCPRCALPLPRNVATHCSFCVQTRPAFDATVTLADYAPPLDQLVADLKFRSRIELGRDFARRLALASQDLPELPDALIAVPLSASRLSSRGYNQAWEIARVLARRLSVRADPRAVVRVRDTGQQALLGTTARHANLAGAFALRKTVRGQHVGIVDDVMTSGTTLDTLARMLKDAGARRVTNFVALRTPRA</sequence>
<dbReference type="EMBL" id="FR687359">
    <property type="protein sequence ID" value="CBW76172.1"/>
    <property type="molecule type" value="Genomic_DNA"/>
</dbReference>
<dbReference type="InterPro" id="IPR051910">
    <property type="entry name" value="ComF/GntX_DNA_util-trans"/>
</dbReference>
<comment type="similarity">
    <text evidence="1">Belongs to the ComF/GntX family.</text>
</comment>
<proteinExistence type="inferred from homology"/>
<evidence type="ECO:0000313" key="4">
    <source>
        <dbReference type="EMBL" id="CBW76172.1"/>
    </source>
</evidence>
<dbReference type="Pfam" id="PF00156">
    <property type="entry name" value="Pribosyltran"/>
    <property type="match status" value="1"/>
</dbReference>
<evidence type="ECO:0000313" key="5">
    <source>
        <dbReference type="Proteomes" id="UP000007437"/>
    </source>
</evidence>
<dbReference type="KEGG" id="brh:RBRH_02189"/>
<accession>E5AME0</accession>
<keyword evidence="4" id="KW-0328">Glycosyltransferase</keyword>
<dbReference type="Gene3D" id="3.40.50.2020">
    <property type="match status" value="1"/>
</dbReference>
<feature type="region of interest" description="Disordered" evidence="2">
    <location>
        <begin position="29"/>
        <end position="78"/>
    </location>
</feature>
<feature type="domain" description="Phosphoribosyltransferase" evidence="3">
    <location>
        <begin position="224"/>
        <end position="310"/>
    </location>
</feature>
<dbReference type="HOGENOM" id="CLU_054549_0_1_4"/>
<dbReference type="CDD" id="cd06223">
    <property type="entry name" value="PRTases_typeI"/>
    <property type="match status" value="1"/>
</dbReference>
<dbReference type="GO" id="GO:0016757">
    <property type="term" value="F:glycosyltransferase activity"/>
    <property type="evidence" value="ECO:0007669"/>
    <property type="project" value="UniProtKB-KW"/>
</dbReference>
<dbReference type="eggNOG" id="COG1040">
    <property type="taxonomic scope" value="Bacteria"/>
</dbReference>
<evidence type="ECO:0000259" key="3">
    <source>
        <dbReference type="Pfam" id="PF00156"/>
    </source>
</evidence>
<feature type="compositionally biased region" description="Basic and acidic residues" evidence="2">
    <location>
        <begin position="36"/>
        <end position="49"/>
    </location>
</feature>
<dbReference type="STRING" id="882378.RBRH_02189"/>
<dbReference type="Proteomes" id="UP000007437">
    <property type="component" value="Chromosome"/>
</dbReference>
<dbReference type="InterPro" id="IPR029057">
    <property type="entry name" value="PRTase-like"/>
</dbReference>
<name>E5AME0_MYCRK</name>
<dbReference type="PANTHER" id="PTHR47505:SF1">
    <property type="entry name" value="DNA UTILIZATION PROTEIN YHGH"/>
    <property type="match status" value="1"/>
</dbReference>
<dbReference type="PANTHER" id="PTHR47505">
    <property type="entry name" value="DNA UTILIZATION PROTEIN YHGH"/>
    <property type="match status" value="1"/>
</dbReference>
<organism evidence="4 5">
    <name type="scientific">Mycetohabitans rhizoxinica (strain DSM 19002 / CIP 109453 / HKI 454)</name>
    <name type="common">Paraburkholderia rhizoxinica</name>
    <dbReference type="NCBI Taxonomy" id="882378"/>
    <lineage>
        <taxon>Bacteria</taxon>
        <taxon>Pseudomonadati</taxon>
        <taxon>Pseudomonadota</taxon>
        <taxon>Betaproteobacteria</taxon>
        <taxon>Burkholderiales</taxon>
        <taxon>Burkholderiaceae</taxon>
        <taxon>Mycetohabitans</taxon>
    </lineage>
</organism>
<evidence type="ECO:0000256" key="2">
    <source>
        <dbReference type="SAM" id="MobiDB-lite"/>
    </source>
</evidence>
<dbReference type="InterPro" id="IPR000836">
    <property type="entry name" value="PRTase_dom"/>
</dbReference>
<evidence type="ECO:0000256" key="1">
    <source>
        <dbReference type="ARBA" id="ARBA00008007"/>
    </source>
</evidence>
<dbReference type="AlphaFoldDB" id="E5AME0"/>
<gene>
    <name evidence="4" type="ordered locus">RBRH_02189</name>
</gene>
<dbReference type="SUPFAM" id="SSF53271">
    <property type="entry name" value="PRTase-like"/>
    <property type="match status" value="1"/>
</dbReference>
<keyword evidence="4" id="KW-0808">Transferase</keyword>
<protein>
    <submittedName>
        <fullName evidence="4">Amidophosphoribosyltransferase family protein</fullName>
    </submittedName>
</protein>